<evidence type="ECO:0000313" key="6">
    <source>
        <dbReference type="EMBL" id="MDV6265185.1"/>
    </source>
</evidence>
<dbReference type="CDD" id="cd00995">
    <property type="entry name" value="PBP2_NikA_DppA_OppA_like"/>
    <property type="match status" value="1"/>
</dbReference>
<proteinExistence type="inferred from homology"/>
<keyword evidence="2" id="KW-0813">Transport</keyword>
<comment type="similarity">
    <text evidence="1">Belongs to the bacterial solute-binding protein 5 family.</text>
</comment>
<dbReference type="Proteomes" id="UP001185927">
    <property type="component" value="Unassembled WGS sequence"/>
</dbReference>
<dbReference type="PROSITE" id="PS51257">
    <property type="entry name" value="PROKAR_LIPOPROTEIN"/>
    <property type="match status" value="1"/>
</dbReference>
<gene>
    <name evidence="6" type="ORF">R3Q16_01105</name>
</gene>
<evidence type="ECO:0000256" key="3">
    <source>
        <dbReference type="ARBA" id="ARBA00022729"/>
    </source>
</evidence>
<name>A0ABU4BLX9_RHOGO</name>
<evidence type="ECO:0000256" key="4">
    <source>
        <dbReference type="SAM" id="SignalP"/>
    </source>
</evidence>
<dbReference type="PANTHER" id="PTHR30290">
    <property type="entry name" value="PERIPLASMIC BINDING COMPONENT OF ABC TRANSPORTER"/>
    <property type="match status" value="1"/>
</dbReference>
<dbReference type="InterPro" id="IPR030678">
    <property type="entry name" value="Peptide/Ni-bd"/>
</dbReference>
<feature type="chain" id="PRO_5046393389" evidence="4">
    <location>
        <begin position="32"/>
        <end position="525"/>
    </location>
</feature>
<dbReference type="InterPro" id="IPR000914">
    <property type="entry name" value="SBP_5_dom"/>
</dbReference>
<evidence type="ECO:0000313" key="7">
    <source>
        <dbReference type="Proteomes" id="UP001185927"/>
    </source>
</evidence>
<feature type="domain" description="Solute-binding protein family 5" evidence="5">
    <location>
        <begin position="93"/>
        <end position="443"/>
    </location>
</feature>
<feature type="signal peptide" evidence="4">
    <location>
        <begin position="1"/>
        <end position="31"/>
    </location>
</feature>
<sequence>MMIRRTRFLTAALAAACSTALVLTACSSSGADSQGELSTVGEPVPGGDARVIQVNEPRTLDPAGLTNNWANHAFMGNALYGTLMTNDVESFDIEYKLAEDFTTTDGGSTFTLKLRPGLQFSDGTPLDAAAVKFNWDRLADPALGSSSLAMAAQVNATEVADSTTLTVRMDAPNPHFAQTLMTNAMNWIASPTALQRGQTAFDAAPIGAGPFILTAWSRQDRMEFAKNPTYWDSPKPYLDNIVLRTANDSSQRTNTVMTGGADLTSEISWRNLAMARAAGFPVTTAPTGGGQYMAMNFRRAPFNDERARRAVALATDLDALDLAVNDGKGQVPETLFPETSPFHADIPLKKTDKEQAQKLFDELAAEGKPVSFTYTSFSTVENKAGAEGLQAQLSAFDNVDVKADVVDFAAGLAIYGSHDYDMIATGAMIQDPDAELWSNFHGSSQRNLTGINDPELNDALYAGRIAESVDERKEAYEIVQKRIVALTPGLWYVRAATSVVTGKNVHGIELYGIGSQLPEELWITK</sequence>
<dbReference type="PIRSF" id="PIRSF002741">
    <property type="entry name" value="MppA"/>
    <property type="match status" value="1"/>
</dbReference>
<dbReference type="Gene3D" id="3.10.105.10">
    <property type="entry name" value="Dipeptide-binding Protein, Domain 3"/>
    <property type="match status" value="1"/>
</dbReference>
<reference evidence="6 7" key="1">
    <citation type="submission" date="2023-10" db="EMBL/GenBank/DDBJ databases">
        <title>Development of a sustainable strategy for remediation of hydrocarbon-contaminated territories based on the waste exchange concept.</title>
        <authorList>
            <person name="Krivoruchko A."/>
        </authorList>
    </citation>
    <scope>NUCLEOTIDE SEQUENCE [LARGE SCALE GENOMIC DNA]</scope>
    <source>
        <strain evidence="6 7">IEGM 1203</strain>
    </source>
</reference>
<dbReference type="Gene3D" id="3.40.190.10">
    <property type="entry name" value="Periplasmic binding protein-like II"/>
    <property type="match status" value="1"/>
</dbReference>
<dbReference type="InterPro" id="IPR039424">
    <property type="entry name" value="SBP_5"/>
</dbReference>
<evidence type="ECO:0000256" key="1">
    <source>
        <dbReference type="ARBA" id="ARBA00005695"/>
    </source>
</evidence>
<dbReference type="EMBL" id="JAWLKB010000001">
    <property type="protein sequence ID" value="MDV6265185.1"/>
    <property type="molecule type" value="Genomic_DNA"/>
</dbReference>
<evidence type="ECO:0000256" key="2">
    <source>
        <dbReference type="ARBA" id="ARBA00022448"/>
    </source>
</evidence>
<dbReference type="SUPFAM" id="SSF53850">
    <property type="entry name" value="Periplasmic binding protein-like II"/>
    <property type="match status" value="1"/>
</dbReference>
<evidence type="ECO:0000259" key="5">
    <source>
        <dbReference type="Pfam" id="PF00496"/>
    </source>
</evidence>
<keyword evidence="3 4" id="KW-0732">Signal</keyword>
<accession>A0ABU4BLX9</accession>
<dbReference type="PANTHER" id="PTHR30290:SF9">
    <property type="entry name" value="OLIGOPEPTIDE-BINDING PROTEIN APPA"/>
    <property type="match status" value="1"/>
</dbReference>
<comment type="caution">
    <text evidence="6">The sequence shown here is derived from an EMBL/GenBank/DDBJ whole genome shotgun (WGS) entry which is preliminary data.</text>
</comment>
<organism evidence="6 7">
    <name type="scientific">Rhodococcus globerulus</name>
    <dbReference type="NCBI Taxonomy" id="33008"/>
    <lineage>
        <taxon>Bacteria</taxon>
        <taxon>Bacillati</taxon>
        <taxon>Actinomycetota</taxon>
        <taxon>Actinomycetes</taxon>
        <taxon>Mycobacteriales</taxon>
        <taxon>Nocardiaceae</taxon>
        <taxon>Rhodococcus</taxon>
    </lineage>
</organism>
<keyword evidence="7" id="KW-1185">Reference proteome</keyword>
<dbReference type="Pfam" id="PF00496">
    <property type="entry name" value="SBP_bac_5"/>
    <property type="match status" value="1"/>
</dbReference>
<protein>
    <submittedName>
        <fullName evidence="6">ABC transporter substrate-binding protein</fullName>
    </submittedName>
</protein>